<sequence length="195" mass="21551">MYVCSRKWSREQKAAGMGSPVFNYMAANTIKAPPVGQPPYQVTLEERMRWAQIAEAMAANHYAQAESAQQMATRPSSAMFGGYPTLPPVPMPRTGLYGHHTGTLNTIASRANTSASHHMYGYTNHATTESTSSEASSHQQELLVPRPKSRARSMHNQNGIYYDVEYENAPEAIYGTKGIPLSTYTVSRGPPFYRS</sequence>
<keyword evidence="3" id="KW-1185">Reference proteome</keyword>
<dbReference type="EMBL" id="JAHIBW010000002">
    <property type="protein sequence ID" value="KAG7312595.1"/>
    <property type="molecule type" value="Genomic_DNA"/>
</dbReference>
<feature type="region of interest" description="Disordered" evidence="1">
    <location>
        <begin position="127"/>
        <end position="151"/>
    </location>
</feature>
<evidence type="ECO:0000313" key="3">
    <source>
        <dbReference type="Proteomes" id="UP000823941"/>
    </source>
</evidence>
<proteinExistence type="predicted"/>
<accession>A0ABQ7R5M6</accession>
<protein>
    <submittedName>
        <fullName evidence="2">Uncharacterized protein</fullName>
    </submittedName>
</protein>
<evidence type="ECO:0000313" key="2">
    <source>
        <dbReference type="EMBL" id="KAG7312595.1"/>
    </source>
</evidence>
<comment type="caution">
    <text evidence="2">The sequence shown here is derived from an EMBL/GenBank/DDBJ whole genome shotgun (WGS) entry which is preliminary data.</text>
</comment>
<organism evidence="2 3">
    <name type="scientific">Plutella xylostella</name>
    <name type="common">Diamondback moth</name>
    <name type="synonym">Plutella maculipennis</name>
    <dbReference type="NCBI Taxonomy" id="51655"/>
    <lineage>
        <taxon>Eukaryota</taxon>
        <taxon>Metazoa</taxon>
        <taxon>Ecdysozoa</taxon>
        <taxon>Arthropoda</taxon>
        <taxon>Hexapoda</taxon>
        <taxon>Insecta</taxon>
        <taxon>Pterygota</taxon>
        <taxon>Neoptera</taxon>
        <taxon>Endopterygota</taxon>
        <taxon>Lepidoptera</taxon>
        <taxon>Glossata</taxon>
        <taxon>Ditrysia</taxon>
        <taxon>Yponomeutoidea</taxon>
        <taxon>Plutellidae</taxon>
        <taxon>Plutella</taxon>
    </lineage>
</organism>
<reference evidence="2 3" key="1">
    <citation type="submission" date="2021-06" db="EMBL/GenBank/DDBJ databases">
        <title>A haploid diamondback moth (Plutella xylostella L.) genome assembly resolves 31 chromosomes and identifies a diamide resistance mutation.</title>
        <authorList>
            <person name="Ward C.M."/>
            <person name="Perry K.D."/>
            <person name="Baker G."/>
            <person name="Powis K."/>
            <person name="Heckel D.G."/>
            <person name="Baxter S.W."/>
        </authorList>
    </citation>
    <scope>NUCLEOTIDE SEQUENCE [LARGE SCALE GENOMIC DNA]</scope>
    <source>
        <strain evidence="2 3">LV</strain>
        <tissue evidence="2">Single pupa</tissue>
    </source>
</reference>
<evidence type="ECO:0000256" key="1">
    <source>
        <dbReference type="SAM" id="MobiDB-lite"/>
    </source>
</evidence>
<name>A0ABQ7R5M6_PLUXY</name>
<dbReference type="Proteomes" id="UP000823941">
    <property type="component" value="Chromosome 2"/>
</dbReference>
<feature type="compositionally biased region" description="Low complexity" evidence="1">
    <location>
        <begin position="127"/>
        <end position="141"/>
    </location>
</feature>
<gene>
    <name evidence="2" type="ORF">JYU34_000912</name>
</gene>